<comment type="cofactor">
    <cofactor evidence="1">
        <name>Mg(2+)</name>
        <dbReference type="ChEBI" id="CHEBI:18420"/>
    </cofactor>
</comment>
<keyword evidence="12" id="KW-0576">Peroxisome</keyword>
<reference evidence="18" key="1">
    <citation type="submission" date="2019-08" db="EMBL/GenBank/DDBJ databases">
        <title>The genome of the North American firefly Photinus pyralis.</title>
        <authorList>
            <consortium name="Photinus pyralis genome working group"/>
            <person name="Fallon T.R."/>
            <person name="Sander Lower S.E."/>
            <person name="Weng J.-K."/>
        </authorList>
    </citation>
    <scope>NUCLEOTIDE SEQUENCE</scope>
    <source>
        <strain evidence="18">TRF0915ILg1</strain>
        <tissue evidence="18">Whole body</tissue>
    </source>
</reference>
<comment type="subcellular location">
    <subcellularLocation>
        <location evidence="2">Peroxisome</location>
    </subcellularLocation>
</comment>
<dbReference type="FunFam" id="3.30.300.30:FF:000007">
    <property type="entry name" value="4-coumarate--CoA ligase 2"/>
    <property type="match status" value="1"/>
</dbReference>
<keyword evidence="19" id="KW-1185">Reference proteome</keyword>
<dbReference type="OrthoDB" id="10253869at2759"/>
<sequence length="434" mass="48601">ELLHAASISRPILIFCSESTLSTLLDVKTQLKSVQKIILLDTEDKHDEYEPLKEFISNHCERYFDVTNFKPVQVDTNQQIAFILYSSGTTGLSKGVMLTHKNINTTIALSRDHRFIRQFKPGSESALGLLPFYHAFGLCVVFRCLIFGRHVVVLTVFDPNTFLRTIQEYKITNLHLVPPLANFLAKSPLVNLYDLSSVEVINCGAAPLSKEIQSILVQRLKAKMFRQAYGMTETTLGVLGFPLKESKPGSCGKVLPYVSAKVVNPETGKSLGPNKQGELYFKGDFIMKGYIGNIEATNSAIDKEGWLATGDVGYYDDEGFFFIVDRLKELIKYKGFQVAPAELEAILITHPKIVDAGVLGVPHESAGELPLAFVVVKPGEKLTEEEVNDFVDKQVMPQKRLRGGVRFIDEIPRIRSGKILRRKLREILNQKPKL</sequence>
<evidence type="ECO:0000256" key="15">
    <source>
        <dbReference type="ARBA" id="ARBA00048497"/>
    </source>
</evidence>
<dbReference type="InterPro" id="IPR020845">
    <property type="entry name" value="AMP-binding_CS"/>
</dbReference>
<accession>A0A8K0C8I6</accession>
<dbReference type="PANTHER" id="PTHR24096:SF423">
    <property type="entry name" value="GM05240P"/>
    <property type="match status" value="1"/>
</dbReference>
<evidence type="ECO:0000256" key="6">
    <source>
        <dbReference type="ARBA" id="ARBA00022723"/>
    </source>
</evidence>
<keyword evidence="10" id="KW-0560">Oxidoreductase</keyword>
<dbReference type="GO" id="GO:0047077">
    <property type="term" value="F:Photinus-luciferin 4-monooxygenase (ATP-hydrolyzing) activity"/>
    <property type="evidence" value="ECO:0007669"/>
    <property type="project" value="UniProtKB-EC"/>
</dbReference>
<dbReference type="GO" id="GO:0005524">
    <property type="term" value="F:ATP binding"/>
    <property type="evidence" value="ECO:0007669"/>
    <property type="project" value="UniProtKB-KW"/>
</dbReference>
<keyword evidence="13" id="KW-0455">Luminescence</keyword>
<comment type="similarity">
    <text evidence="3">Belongs to the ATP-dependent AMP-binding enzyme family.</text>
</comment>
<dbReference type="Proteomes" id="UP000801492">
    <property type="component" value="Unassembled WGS sequence"/>
</dbReference>
<dbReference type="Pfam" id="PF13193">
    <property type="entry name" value="AMP-binding_C"/>
    <property type="match status" value="1"/>
</dbReference>
<keyword evidence="14" id="KW-0599">Photoprotein</keyword>
<evidence type="ECO:0000313" key="18">
    <source>
        <dbReference type="EMBL" id="KAF2880008.1"/>
    </source>
</evidence>
<evidence type="ECO:0000256" key="9">
    <source>
        <dbReference type="ARBA" id="ARBA00022842"/>
    </source>
</evidence>
<feature type="non-terminal residue" evidence="18">
    <location>
        <position position="434"/>
    </location>
</feature>
<dbReference type="PROSITE" id="PS00455">
    <property type="entry name" value="AMP_BINDING"/>
    <property type="match status" value="1"/>
</dbReference>
<organism evidence="18 19">
    <name type="scientific">Ignelater luminosus</name>
    <name type="common">Cucubano</name>
    <name type="synonym">Pyrophorus luminosus</name>
    <dbReference type="NCBI Taxonomy" id="2038154"/>
    <lineage>
        <taxon>Eukaryota</taxon>
        <taxon>Metazoa</taxon>
        <taxon>Ecdysozoa</taxon>
        <taxon>Arthropoda</taxon>
        <taxon>Hexapoda</taxon>
        <taxon>Insecta</taxon>
        <taxon>Pterygota</taxon>
        <taxon>Neoptera</taxon>
        <taxon>Endopterygota</taxon>
        <taxon>Coleoptera</taxon>
        <taxon>Polyphaga</taxon>
        <taxon>Elateriformia</taxon>
        <taxon>Elateroidea</taxon>
        <taxon>Elateridae</taxon>
        <taxon>Agrypninae</taxon>
        <taxon>Pyrophorini</taxon>
        <taxon>Ignelater</taxon>
    </lineage>
</organism>
<evidence type="ECO:0000256" key="2">
    <source>
        <dbReference type="ARBA" id="ARBA00004275"/>
    </source>
</evidence>
<dbReference type="Gene3D" id="2.30.38.10">
    <property type="entry name" value="Luciferase, Domain 3"/>
    <property type="match status" value="1"/>
</dbReference>
<dbReference type="Gene3D" id="3.40.50.980">
    <property type="match status" value="2"/>
</dbReference>
<dbReference type="GO" id="GO:0005777">
    <property type="term" value="C:peroxisome"/>
    <property type="evidence" value="ECO:0007669"/>
    <property type="project" value="UniProtKB-SubCell"/>
</dbReference>
<comment type="catalytic activity">
    <reaction evidence="15">
        <text>firefly D-luciferin + ATP + O2 = firefly oxyluciferin + hnu + AMP + CO2 + diphosphate</text>
        <dbReference type="Rhea" id="RHEA:10732"/>
        <dbReference type="ChEBI" id="CHEBI:15379"/>
        <dbReference type="ChEBI" id="CHEBI:16526"/>
        <dbReference type="ChEBI" id="CHEBI:16792"/>
        <dbReference type="ChEBI" id="CHEBI:30212"/>
        <dbReference type="ChEBI" id="CHEBI:30616"/>
        <dbReference type="ChEBI" id="CHEBI:33019"/>
        <dbReference type="ChEBI" id="CHEBI:58038"/>
        <dbReference type="ChEBI" id="CHEBI:456215"/>
        <dbReference type="EC" id="1.13.12.7"/>
    </reaction>
</comment>
<evidence type="ECO:0000256" key="5">
    <source>
        <dbReference type="ARBA" id="ARBA00019043"/>
    </source>
</evidence>
<keyword evidence="9" id="KW-0460">Magnesium</keyword>
<evidence type="ECO:0000256" key="13">
    <source>
        <dbReference type="ARBA" id="ARBA00023223"/>
    </source>
</evidence>
<gene>
    <name evidence="18" type="ORF">ILUMI_27554</name>
</gene>
<keyword evidence="8" id="KW-0067">ATP-binding</keyword>
<keyword evidence="11" id="KW-0503">Monooxygenase</keyword>
<dbReference type="Pfam" id="PF00501">
    <property type="entry name" value="AMP-binding"/>
    <property type="match status" value="1"/>
</dbReference>
<evidence type="ECO:0000259" key="16">
    <source>
        <dbReference type="Pfam" id="PF00501"/>
    </source>
</evidence>
<dbReference type="SUPFAM" id="SSF56801">
    <property type="entry name" value="Acetyl-CoA synthetase-like"/>
    <property type="match status" value="1"/>
</dbReference>
<dbReference type="InterPro" id="IPR045851">
    <property type="entry name" value="AMP-bd_C_sf"/>
</dbReference>
<evidence type="ECO:0000256" key="3">
    <source>
        <dbReference type="ARBA" id="ARBA00006432"/>
    </source>
</evidence>
<feature type="domain" description="AMP-binding enzyme C-terminal" evidence="17">
    <location>
        <begin position="342"/>
        <end position="418"/>
    </location>
</feature>
<dbReference type="EMBL" id="VTPC01091035">
    <property type="protein sequence ID" value="KAF2880008.1"/>
    <property type="molecule type" value="Genomic_DNA"/>
</dbReference>
<dbReference type="PANTHER" id="PTHR24096">
    <property type="entry name" value="LONG-CHAIN-FATTY-ACID--COA LIGASE"/>
    <property type="match status" value="1"/>
</dbReference>
<evidence type="ECO:0000256" key="14">
    <source>
        <dbReference type="ARBA" id="ARBA00023262"/>
    </source>
</evidence>
<protein>
    <recommendedName>
        <fullName evidence="5">Luciferin 4-monooxygenase</fullName>
        <ecNumber evidence="4">1.13.12.7</ecNumber>
    </recommendedName>
</protein>
<name>A0A8K0C8I6_IGNLU</name>
<evidence type="ECO:0000256" key="10">
    <source>
        <dbReference type="ARBA" id="ARBA00023002"/>
    </source>
</evidence>
<evidence type="ECO:0000256" key="8">
    <source>
        <dbReference type="ARBA" id="ARBA00022840"/>
    </source>
</evidence>
<evidence type="ECO:0000256" key="1">
    <source>
        <dbReference type="ARBA" id="ARBA00001946"/>
    </source>
</evidence>
<dbReference type="EC" id="1.13.12.7" evidence="4"/>
<comment type="caution">
    <text evidence="18">The sequence shown here is derived from an EMBL/GenBank/DDBJ whole genome shotgun (WGS) entry which is preliminary data.</text>
</comment>
<dbReference type="InterPro" id="IPR000873">
    <property type="entry name" value="AMP-dep_synth/lig_dom"/>
</dbReference>
<evidence type="ECO:0000313" key="19">
    <source>
        <dbReference type="Proteomes" id="UP000801492"/>
    </source>
</evidence>
<dbReference type="AlphaFoldDB" id="A0A8K0C8I6"/>
<proteinExistence type="inferred from homology"/>
<evidence type="ECO:0000256" key="11">
    <source>
        <dbReference type="ARBA" id="ARBA00023033"/>
    </source>
</evidence>
<evidence type="ECO:0000256" key="4">
    <source>
        <dbReference type="ARBA" id="ARBA00012532"/>
    </source>
</evidence>
<evidence type="ECO:0000256" key="12">
    <source>
        <dbReference type="ARBA" id="ARBA00023140"/>
    </source>
</evidence>
<dbReference type="GO" id="GO:0008218">
    <property type="term" value="P:bioluminescence"/>
    <property type="evidence" value="ECO:0007669"/>
    <property type="project" value="UniProtKB-KW"/>
</dbReference>
<dbReference type="InterPro" id="IPR025110">
    <property type="entry name" value="AMP-bd_C"/>
</dbReference>
<dbReference type="Gene3D" id="3.30.300.30">
    <property type="match status" value="1"/>
</dbReference>
<feature type="domain" description="AMP-dependent synthetase/ligase" evidence="16">
    <location>
        <begin position="4"/>
        <end position="290"/>
    </location>
</feature>
<evidence type="ECO:0000259" key="17">
    <source>
        <dbReference type="Pfam" id="PF13193"/>
    </source>
</evidence>
<evidence type="ECO:0000256" key="7">
    <source>
        <dbReference type="ARBA" id="ARBA00022741"/>
    </source>
</evidence>
<keyword evidence="7" id="KW-0547">Nucleotide-binding</keyword>
<keyword evidence="6" id="KW-0479">Metal-binding</keyword>
<dbReference type="GO" id="GO:0016405">
    <property type="term" value="F:CoA-ligase activity"/>
    <property type="evidence" value="ECO:0007669"/>
    <property type="project" value="TreeGrafter"/>
</dbReference>
<dbReference type="GO" id="GO:0046872">
    <property type="term" value="F:metal ion binding"/>
    <property type="evidence" value="ECO:0007669"/>
    <property type="project" value="UniProtKB-KW"/>
</dbReference>